<dbReference type="PANTHER" id="PTHR43298:SF2">
    <property type="entry name" value="FMN_FAD EXPORTER YEEO-RELATED"/>
    <property type="match status" value="1"/>
</dbReference>
<feature type="transmembrane region" description="Helical" evidence="10">
    <location>
        <begin position="389"/>
        <end position="408"/>
    </location>
</feature>
<reference evidence="11 12" key="1">
    <citation type="submission" date="2015-01" db="EMBL/GenBank/DDBJ databases">
        <title>Comparative genomics of non-oral Prevotella species.</title>
        <authorList>
            <person name="Accetto T."/>
            <person name="Nograsek B."/>
            <person name="Avgustin G."/>
        </authorList>
    </citation>
    <scope>NUCLEOTIDE SEQUENCE [LARGE SCALE GENOMIC DNA]</scope>
    <source>
        <strain evidence="11 12">P5-119</strain>
    </source>
</reference>
<evidence type="ECO:0000256" key="6">
    <source>
        <dbReference type="ARBA" id="ARBA00022989"/>
    </source>
</evidence>
<feature type="transmembrane region" description="Helical" evidence="10">
    <location>
        <begin position="285"/>
        <end position="306"/>
    </location>
</feature>
<evidence type="ECO:0000256" key="9">
    <source>
        <dbReference type="ARBA" id="ARBA00031636"/>
    </source>
</evidence>
<evidence type="ECO:0000256" key="3">
    <source>
        <dbReference type="ARBA" id="ARBA00022449"/>
    </source>
</evidence>
<evidence type="ECO:0000256" key="1">
    <source>
        <dbReference type="ARBA" id="ARBA00004651"/>
    </source>
</evidence>
<keyword evidence="6 10" id="KW-1133">Transmembrane helix</keyword>
<dbReference type="NCBIfam" id="TIGR00797">
    <property type="entry name" value="matE"/>
    <property type="match status" value="1"/>
</dbReference>
<feature type="transmembrane region" description="Helical" evidence="10">
    <location>
        <begin position="256"/>
        <end position="279"/>
    </location>
</feature>
<proteinExistence type="predicted"/>
<evidence type="ECO:0000256" key="4">
    <source>
        <dbReference type="ARBA" id="ARBA00022475"/>
    </source>
</evidence>
<feature type="transmembrane region" description="Helical" evidence="10">
    <location>
        <begin position="49"/>
        <end position="72"/>
    </location>
</feature>
<feature type="transmembrane region" description="Helical" evidence="10">
    <location>
        <begin position="350"/>
        <end position="368"/>
    </location>
</feature>
<dbReference type="GO" id="GO:0006811">
    <property type="term" value="P:monoatomic ion transport"/>
    <property type="evidence" value="ECO:0007669"/>
    <property type="project" value="UniProtKB-KW"/>
</dbReference>
<evidence type="ECO:0000256" key="8">
    <source>
        <dbReference type="ARBA" id="ARBA00023136"/>
    </source>
</evidence>
<feature type="transmembrane region" description="Helical" evidence="10">
    <location>
        <begin position="193"/>
        <end position="216"/>
    </location>
</feature>
<feature type="transmembrane region" description="Helical" evidence="10">
    <location>
        <begin position="93"/>
        <end position="116"/>
    </location>
</feature>
<keyword evidence="2" id="KW-0813">Transport</keyword>
<dbReference type="InterPro" id="IPR002528">
    <property type="entry name" value="MATE_fam"/>
</dbReference>
<dbReference type="STRING" id="1602171.ST44_04390"/>
<dbReference type="CDD" id="cd13131">
    <property type="entry name" value="MATE_NorM_like"/>
    <property type="match status" value="1"/>
</dbReference>
<evidence type="ECO:0000256" key="2">
    <source>
        <dbReference type="ARBA" id="ARBA00022448"/>
    </source>
</evidence>
<sequence length="455" mass="49677">MQQKNKYSYHYRMLLSLGIPIVVGQVGTIILGFADTLMVGHHSVMELAAASFVNTIMAIILVLALGFSYGLTPMVGQLFGRGEREKIGSVMKNGLAAGTLTSIILLGVLTAVYLNVDKLGQPVELLPLVRPYLMVNMISVPFVCWFNSFKQFYDAIGNTKMSMYILLAGNVANIVGNYLLIYGPGPLPELGLLGAGLSTMLSRVMMFVVAFAIFMISKRYKVYSRSFREARLSGEAFRQVSKQSWPVSLQMGMESAAFSLTGVLVGWLGTTALAAHQVMITVSQVFFMIYYGIAAAVSVRVSFYVGQNDITELRRVTAAGFHIICMIGCVVSIPVFLLRHETGFIFANDATIAEICAHVTLIMIVYQFGDGMQCCYANALRGTGHVQPMVYIAFVAFVLVSLPCSWLLGIHMGYGIMGIWGAFPVGLTVAGVLYYIFFRRQVARLEHGGQGILAA</sequence>
<dbReference type="EMBL" id="JXQK01000046">
    <property type="protein sequence ID" value="KIP63232.1"/>
    <property type="molecule type" value="Genomic_DNA"/>
</dbReference>
<evidence type="ECO:0000313" key="11">
    <source>
        <dbReference type="EMBL" id="KIP63232.1"/>
    </source>
</evidence>
<name>A0A0D0IVB7_9BACT</name>
<feature type="transmembrane region" description="Helical" evidence="10">
    <location>
        <begin position="161"/>
        <end position="181"/>
    </location>
</feature>
<keyword evidence="8 10" id="KW-0472">Membrane</keyword>
<evidence type="ECO:0000256" key="5">
    <source>
        <dbReference type="ARBA" id="ARBA00022692"/>
    </source>
</evidence>
<accession>A0A0D0IVB7</accession>
<feature type="transmembrane region" description="Helical" evidence="10">
    <location>
        <begin position="12"/>
        <end position="34"/>
    </location>
</feature>
<keyword evidence="4" id="KW-1003">Cell membrane</keyword>
<protein>
    <recommendedName>
        <fullName evidence="9">Multidrug-efflux transporter</fullName>
    </recommendedName>
</protein>
<dbReference type="AlphaFoldDB" id="A0A0D0IVB7"/>
<keyword evidence="5 10" id="KW-0812">Transmembrane</keyword>
<dbReference type="GO" id="GO:0005886">
    <property type="term" value="C:plasma membrane"/>
    <property type="evidence" value="ECO:0007669"/>
    <property type="project" value="UniProtKB-SubCell"/>
</dbReference>
<dbReference type="GO" id="GO:0042910">
    <property type="term" value="F:xenobiotic transmembrane transporter activity"/>
    <property type="evidence" value="ECO:0007669"/>
    <property type="project" value="InterPro"/>
</dbReference>
<dbReference type="InterPro" id="IPR050222">
    <property type="entry name" value="MATE_MdtK"/>
</dbReference>
<feature type="transmembrane region" description="Helical" evidence="10">
    <location>
        <begin position="318"/>
        <end position="338"/>
    </location>
</feature>
<feature type="transmembrane region" description="Helical" evidence="10">
    <location>
        <begin position="414"/>
        <end position="437"/>
    </location>
</feature>
<dbReference type="Proteomes" id="UP000032046">
    <property type="component" value="Unassembled WGS sequence"/>
</dbReference>
<feature type="transmembrane region" description="Helical" evidence="10">
    <location>
        <begin position="128"/>
        <end position="149"/>
    </location>
</feature>
<gene>
    <name evidence="11" type="ORF">ST44_04390</name>
</gene>
<evidence type="ECO:0000313" key="12">
    <source>
        <dbReference type="Proteomes" id="UP000032046"/>
    </source>
</evidence>
<comment type="subcellular location">
    <subcellularLocation>
        <location evidence="1">Cell membrane</location>
        <topology evidence="1">Multi-pass membrane protein</topology>
    </subcellularLocation>
</comment>
<dbReference type="PANTHER" id="PTHR43298">
    <property type="entry name" value="MULTIDRUG RESISTANCE PROTEIN NORM-RELATED"/>
    <property type="match status" value="1"/>
</dbReference>
<evidence type="ECO:0000256" key="7">
    <source>
        <dbReference type="ARBA" id="ARBA00023065"/>
    </source>
</evidence>
<organism evidence="11 12">
    <name type="scientific">Prevotella pectinovora</name>
    <dbReference type="NCBI Taxonomy" id="1602169"/>
    <lineage>
        <taxon>Bacteria</taxon>
        <taxon>Pseudomonadati</taxon>
        <taxon>Bacteroidota</taxon>
        <taxon>Bacteroidia</taxon>
        <taxon>Bacteroidales</taxon>
        <taxon>Prevotellaceae</taxon>
        <taxon>Prevotella</taxon>
    </lineage>
</organism>
<keyword evidence="7" id="KW-0406">Ion transport</keyword>
<keyword evidence="12" id="KW-1185">Reference proteome</keyword>
<comment type="caution">
    <text evidence="11">The sequence shown here is derived from an EMBL/GenBank/DDBJ whole genome shotgun (WGS) entry which is preliminary data.</text>
</comment>
<evidence type="ECO:0000256" key="10">
    <source>
        <dbReference type="SAM" id="Phobius"/>
    </source>
</evidence>
<dbReference type="GO" id="GO:0015297">
    <property type="term" value="F:antiporter activity"/>
    <property type="evidence" value="ECO:0007669"/>
    <property type="project" value="UniProtKB-KW"/>
</dbReference>
<dbReference type="PIRSF" id="PIRSF006603">
    <property type="entry name" value="DinF"/>
    <property type="match status" value="1"/>
</dbReference>
<keyword evidence="3" id="KW-0050">Antiport</keyword>
<dbReference type="InterPro" id="IPR048279">
    <property type="entry name" value="MdtK-like"/>
</dbReference>
<dbReference type="Pfam" id="PF01554">
    <property type="entry name" value="MatE"/>
    <property type="match status" value="2"/>
</dbReference>